<organism evidence="2 3">
    <name type="scientific">Mycobacterium kansasii</name>
    <dbReference type="NCBI Taxonomy" id="1768"/>
    <lineage>
        <taxon>Bacteria</taxon>
        <taxon>Bacillati</taxon>
        <taxon>Actinomycetota</taxon>
        <taxon>Actinomycetes</taxon>
        <taxon>Mycobacteriales</taxon>
        <taxon>Mycobacteriaceae</taxon>
        <taxon>Mycobacterium</taxon>
    </lineage>
</organism>
<feature type="compositionally biased region" description="Gly residues" evidence="1">
    <location>
        <begin position="38"/>
        <end position="67"/>
    </location>
</feature>
<dbReference type="Pfam" id="PF21526">
    <property type="entry name" value="PGRS"/>
    <property type="match status" value="1"/>
</dbReference>
<sequence length="67" mass="6282">MELLQQQALNLINAPTNLLLRRPLIGDGANGTAPGQPGQAGGLLLGNGGNGAPGAAGKAGGAGATPA</sequence>
<name>A0A7G1IG20_MYCKA</name>
<dbReference type="InterPro" id="IPR048996">
    <property type="entry name" value="PGRS_rpt"/>
</dbReference>
<dbReference type="Proteomes" id="UP000516380">
    <property type="component" value="Chromosome"/>
</dbReference>
<accession>A0A7G1IG20</accession>
<dbReference type="AlphaFoldDB" id="A0A7G1IG20"/>
<protein>
    <recommendedName>
        <fullName evidence="4">PE-PGRS family domain protein</fullName>
    </recommendedName>
</protein>
<dbReference type="EMBL" id="AP023343">
    <property type="protein sequence ID" value="BCI88559.1"/>
    <property type="molecule type" value="Genomic_DNA"/>
</dbReference>
<keyword evidence="3" id="KW-1185">Reference proteome</keyword>
<feature type="region of interest" description="Disordered" evidence="1">
    <location>
        <begin position="23"/>
        <end position="67"/>
    </location>
</feature>
<evidence type="ECO:0008006" key="4">
    <source>
        <dbReference type="Google" id="ProtNLM"/>
    </source>
</evidence>
<evidence type="ECO:0000256" key="1">
    <source>
        <dbReference type="SAM" id="MobiDB-lite"/>
    </source>
</evidence>
<evidence type="ECO:0000313" key="2">
    <source>
        <dbReference type="EMBL" id="BCI88559.1"/>
    </source>
</evidence>
<reference evidence="2 3" key="1">
    <citation type="submission" date="2020-07" db="EMBL/GenBank/DDBJ databases">
        <title>Mycobacterium kansasii (former subtype) with zoonotic potential isolated from diseased indoor pet cat, Japan.</title>
        <authorList>
            <person name="Fukano H."/>
            <person name="Terazono T."/>
            <person name="Hoshino Y."/>
        </authorList>
    </citation>
    <scope>NUCLEOTIDE SEQUENCE [LARGE SCALE GENOMIC DNA]</scope>
    <source>
        <strain evidence="2 3">Kuro-I</strain>
    </source>
</reference>
<evidence type="ECO:0000313" key="3">
    <source>
        <dbReference type="Proteomes" id="UP000516380"/>
    </source>
</evidence>
<gene>
    <name evidence="2" type="ORF">NIIDMKKI_37650</name>
</gene>
<proteinExistence type="predicted"/>